<dbReference type="InterPro" id="IPR028889">
    <property type="entry name" value="USP"/>
</dbReference>
<evidence type="ECO:0000256" key="4">
    <source>
        <dbReference type="SAM" id="Coils"/>
    </source>
</evidence>
<dbReference type="SUPFAM" id="SSF140856">
    <property type="entry name" value="USP8 N-terminal domain-like"/>
    <property type="match status" value="1"/>
</dbReference>
<dbReference type="Gene3D" id="3.90.70.10">
    <property type="entry name" value="Cysteine proteinases"/>
    <property type="match status" value="1"/>
</dbReference>
<dbReference type="Gene3D" id="3.40.250.10">
    <property type="entry name" value="Rhodanese-like domain"/>
    <property type="match status" value="1"/>
</dbReference>
<dbReference type="GO" id="GO:0016579">
    <property type="term" value="P:protein deubiquitination"/>
    <property type="evidence" value="ECO:0007669"/>
    <property type="project" value="InterPro"/>
</dbReference>
<dbReference type="CDD" id="cd02674">
    <property type="entry name" value="Peptidase_C19R"/>
    <property type="match status" value="1"/>
</dbReference>
<feature type="domain" description="Rhodanese" evidence="6">
    <location>
        <begin position="183"/>
        <end position="308"/>
    </location>
</feature>
<keyword evidence="3" id="KW-0833">Ubl conjugation pathway</keyword>
<comment type="similarity">
    <text evidence="2 3">Belongs to the peptidase C19 family.</text>
</comment>
<evidence type="ECO:0000256" key="2">
    <source>
        <dbReference type="ARBA" id="ARBA00009085"/>
    </source>
</evidence>
<keyword evidence="4" id="KW-0175">Coiled coil</keyword>
<keyword evidence="3" id="KW-0378">Hydrolase</keyword>
<dbReference type="SUPFAM" id="SSF52821">
    <property type="entry name" value="Rhodanese/Cell cycle control phosphatase"/>
    <property type="match status" value="1"/>
</dbReference>
<dbReference type="PROSITE" id="PS00972">
    <property type="entry name" value="USP_1"/>
    <property type="match status" value="1"/>
</dbReference>
<dbReference type="EC" id="3.4.19.12" evidence="3"/>
<evidence type="ECO:0000256" key="5">
    <source>
        <dbReference type="SAM" id="MobiDB-lite"/>
    </source>
</evidence>
<evidence type="ECO:0000259" key="6">
    <source>
        <dbReference type="PROSITE" id="PS50206"/>
    </source>
</evidence>
<dbReference type="InterPro" id="IPR036873">
    <property type="entry name" value="Rhodanese-like_dom_sf"/>
</dbReference>
<evidence type="ECO:0000256" key="3">
    <source>
        <dbReference type="RuleBase" id="RU366025"/>
    </source>
</evidence>
<accession>A0AA85EVE0</accession>
<keyword evidence="3" id="KW-0645">Protease</keyword>
<dbReference type="InterPro" id="IPR050185">
    <property type="entry name" value="Ub_carboxyl-term_hydrolase"/>
</dbReference>
<evidence type="ECO:0000259" key="7">
    <source>
        <dbReference type="PROSITE" id="PS50235"/>
    </source>
</evidence>
<feature type="compositionally biased region" description="Polar residues" evidence="5">
    <location>
        <begin position="362"/>
        <end position="380"/>
    </location>
</feature>
<sequence length="930" mass="107233">MTVGLSTIWHMLNFKLDIINGISTIVFQKVIYIYTIGVNISRTSLSKSFIRGYCLQYKLISTVPSVLQREMSLLKCQANEVWEHDEERAYVLFMKYFEYYDKLKRLTGNKCSALLKNELLSSIERAEILRDSLKARYEILSRQTLPDVKKTIESQQNHKPDKPQNVISSFWIQTNELAELIKKQHKFLLIDVRSKIEYEQCRIAFDNTINLAYDIIKRGTTVNNISDYLQKNDFFKKLWDNRSKFDDIILLDENGFDSDESVLNKNHPLQILKDAMLKWDAEQVLTVEPRILFKGMKDFRMRYPPLLIQTTISFNQKDSRQINPQLEAPKFQYPDLNIREEQLPTVNLADLLASQSKDPTLSFKTIQNGRTGMNDGTSSVFKRPLAPKPSTLNNRVQYTPKMMSSQSPEISLNNIRQTNSPVDHRLGVVSSGLSNLSVGKSDLYSTNIPSNLTLPYGLIKGDEDIKDNVWKLSDDNLDEESLAYCDYHDKLHPDSTLNKLSGQIIENTINRSNGPYANPWKASLSMSPSSVSLQSVPSIPPSETKPTNILHSHSSLTSFNQSDVPNNQAIHQTRTNGLRNLGNTCYINSVVQSLSHTRALVHYFLDGFHERQAVVSNRLGYGGEIVKHFEMLLSALYNQPNQDAELYKFRSAVAKHQSKFSSNDQQDSLEFLLFLLDGLHEDLNEARSEKNNNSTKLKHNESMIEYTSSNEQAEAAWIQHKDFNNSIIVSSFQGLLRSTVKCNSCHVTSTTFDVFMVLSLPIEQNNKCQLTDCLKLFLEKEEMVGQCRWHCPSCNTRRDASKWIELWKLPTYLIIHLKRFRYEYGNWRKQTTNVDFPIECLDMSSFIVGPKLHSSEYALYSVLNHRGTMESGHYTTFCRNIRDGRWYEYDDENVSLLDKNEIQNDNAYILFYELLPRVGVFFENTHNMVR</sequence>
<dbReference type="InterPro" id="IPR001763">
    <property type="entry name" value="Rhodanese-like_dom"/>
</dbReference>
<protein>
    <recommendedName>
        <fullName evidence="3">Ubiquitin carboxyl-terminal hydrolase</fullName>
        <ecNumber evidence="3">3.4.19.12</ecNumber>
    </recommendedName>
</protein>
<comment type="catalytic activity">
    <reaction evidence="1 3">
        <text>Thiol-dependent hydrolysis of ester, thioester, amide, peptide and isopeptide bonds formed by the C-terminal Gly of ubiquitin (a 76-residue protein attached to proteins as an intracellular targeting signal).</text>
        <dbReference type="EC" id="3.4.19.12"/>
    </reaction>
</comment>
<name>A0AA85EVE0_9TREM</name>
<dbReference type="PROSITE" id="PS50235">
    <property type="entry name" value="USP_3"/>
    <property type="match status" value="1"/>
</dbReference>
<dbReference type="InterPro" id="IPR001394">
    <property type="entry name" value="Peptidase_C19_UCH"/>
</dbReference>
<evidence type="ECO:0000313" key="9">
    <source>
        <dbReference type="WBParaSite" id="SRDH1_25150.1"/>
    </source>
</evidence>
<dbReference type="Gene3D" id="1.20.58.80">
    <property type="entry name" value="Phosphotransferase system, lactose/cellobiose-type IIA subunit"/>
    <property type="match status" value="1"/>
</dbReference>
<dbReference type="PANTHER" id="PTHR21646:SF46">
    <property type="entry name" value="UBIQUITIN CARBOXYL-TERMINAL HYDROLASE"/>
    <property type="match status" value="1"/>
</dbReference>
<evidence type="ECO:0000313" key="8">
    <source>
        <dbReference type="Proteomes" id="UP000050792"/>
    </source>
</evidence>
<dbReference type="PANTHER" id="PTHR21646">
    <property type="entry name" value="UBIQUITIN CARBOXYL-TERMINAL HYDROLASE"/>
    <property type="match status" value="1"/>
</dbReference>
<feature type="region of interest" description="Disordered" evidence="5">
    <location>
        <begin position="362"/>
        <end position="392"/>
    </location>
</feature>
<proteinExistence type="inferred from homology"/>
<dbReference type="AlphaFoldDB" id="A0AA85EVE0"/>
<dbReference type="GO" id="GO:0006508">
    <property type="term" value="P:proteolysis"/>
    <property type="evidence" value="ECO:0007669"/>
    <property type="project" value="UniProtKB-KW"/>
</dbReference>
<reference evidence="8" key="1">
    <citation type="submission" date="2022-06" db="EMBL/GenBank/DDBJ databases">
        <authorList>
            <person name="Berger JAMES D."/>
            <person name="Berger JAMES D."/>
        </authorList>
    </citation>
    <scope>NUCLEOTIDE SEQUENCE [LARGE SCALE GENOMIC DNA]</scope>
</reference>
<keyword evidence="3" id="KW-0788">Thiol protease</keyword>
<dbReference type="PROSITE" id="PS50206">
    <property type="entry name" value="RHODANESE_3"/>
    <property type="match status" value="1"/>
</dbReference>
<dbReference type="GO" id="GO:0004843">
    <property type="term" value="F:cysteine-type deubiquitinase activity"/>
    <property type="evidence" value="ECO:0007669"/>
    <property type="project" value="UniProtKB-UniRule"/>
</dbReference>
<evidence type="ECO:0000256" key="1">
    <source>
        <dbReference type="ARBA" id="ARBA00000707"/>
    </source>
</evidence>
<dbReference type="Proteomes" id="UP000050792">
    <property type="component" value="Unassembled WGS sequence"/>
</dbReference>
<keyword evidence="8" id="KW-1185">Reference proteome</keyword>
<dbReference type="PROSITE" id="PS00973">
    <property type="entry name" value="USP_2"/>
    <property type="match status" value="1"/>
</dbReference>
<dbReference type="InterPro" id="IPR038765">
    <property type="entry name" value="Papain-like_cys_pep_sf"/>
</dbReference>
<feature type="coiled-coil region" evidence="4">
    <location>
        <begin position="116"/>
        <end position="143"/>
    </location>
</feature>
<dbReference type="InterPro" id="IPR018200">
    <property type="entry name" value="USP_CS"/>
</dbReference>
<organism evidence="8 9">
    <name type="scientific">Schistosoma rodhaini</name>
    <dbReference type="NCBI Taxonomy" id="6188"/>
    <lineage>
        <taxon>Eukaryota</taxon>
        <taxon>Metazoa</taxon>
        <taxon>Spiralia</taxon>
        <taxon>Lophotrochozoa</taxon>
        <taxon>Platyhelminthes</taxon>
        <taxon>Trematoda</taxon>
        <taxon>Digenea</taxon>
        <taxon>Strigeidida</taxon>
        <taxon>Schistosomatoidea</taxon>
        <taxon>Schistosomatidae</taxon>
        <taxon>Schistosoma</taxon>
    </lineage>
</organism>
<dbReference type="Pfam" id="PF00443">
    <property type="entry name" value="UCH"/>
    <property type="match status" value="1"/>
</dbReference>
<dbReference type="SUPFAM" id="SSF54001">
    <property type="entry name" value="Cysteine proteinases"/>
    <property type="match status" value="1"/>
</dbReference>
<reference evidence="9" key="2">
    <citation type="submission" date="2023-11" db="UniProtKB">
        <authorList>
            <consortium name="WormBaseParasite"/>
        </authorList>
    </citation>
    <scope>IDENTIFICATION</scope>
</reference>
<feature type="domain" description="USP" evidence="7">
    <location>
        <begin position="576"/>
        <end position="915"/>
    </location>
</feature>
<dbReference type="WBParaSite" id="SRDH1_25150.1">
    <property type="protein sequence ID" value="SRDH1_25150.1"/>
    <property type="gene ID" value="SRDH1_25150"/>
</dbReference>